<dbReference type="Proteomes" id="UP000215027">
    <property type="component" value="Chromosome I"/>
</dbReference>
<reference evidence="1" key="1">
    <citation type="submission" date="2016-01" db="EMBL/GenBank/DDBJ databases">
        <authorList>
            <person name="Mcilroy J.S."/>
            <person name="Karst M S."/>
            <person name="Albertsen M."/>
        </authorList>
    </citation>
    <scope>NUCLEOTIDE SEQUENCE</scope>
    <source>
        <strain evidence="1">Cfx-K</strain>
    </source>
</reference>
<evidence type="ECO:0000313" key="2">
    <source>
        <dbReference type="Proteomes" id="UP000215027"/>
    </source>
</evidence>
<dbReference type="Gene3D" id="3.40.50.300">
    <property type="entry name" value="P-loop containing nucleotide triphosphate hydrolases"/>
    <property type="match status" value="1"/>
</dbReference>
<evidence type="ECO:0000313" key="1">
    <source>
        <dbReference type="EMBL" id="CUS03057.2"/>
    </source>
</evidence>
<keyword evidence="2" id="KW-1185">Reference proteome</keyword>
<evidence type="ECO:0008006" key="3">
    <source>
        <dbReference type="Google" id="ProtNLM"/>
    </source>
</evidence>
<dbReference type="SUPFAM" id="SSF52540">
    <property type="entry name" value="P-loop containing nucleoside triphosphate hydrolases"/>
    <property type="match status" value="1"/>
</dbReference>
<organism evidence="1 2">
    <name type="scientific">Candidatus Promineifilum breve</name>
    <dbReference type="NCBI Taxonomy" id="1806508"/>
    <lineage>
        <taxon>Bacteria</taxon>
        <taxon>Bacillati</taxon>
        <taxon>Chloroflexota</taxon>
        <taxon>Ardenticatenia</taxon>
        <taxon>Candidatus Promineifilales</taxon>
        <taxon>Candidatus Promineifilaceae</taxon>
        <taxon>Candidatus Promineifilum</taxon>
    </lineage>
</organism>
<protein>
    <recommendedName>
        <fullName evidence="3">Shikimate kinase</fullName>
    </recommendedName>
</protein>
<sequence length="165" mass="18361">MLLYLFGLPAAGKNYVGRVLAEAFGYTFYDGDLDLTPEMRDAVREERPFTDTMRDRYYAVLVERIADLRAEHPALAFCQATFKERHRRLIAAAFPDVVFVLVAADEATRLARLAGGNNPVTVAYARQIAAFFEPPTHPHHVIVNEGGRAEVVAQLADLLAWLAEG</sequence>
<dbReference type="AlphaFoldDB" id="A0A170PF92"/>
<proteinExistence type="predicted"/>
<dbReference type="EMBL" id="LN890655">
    <property type="protein sequence ID" value="CUS03057.2"/>
    <property type="molecule type" value="Genomic_DNA"/>
</dbReference>
<gene>
    <name evidence="1" type="ORF">CFX0092_A1179</name>
</gene>
<name>A0A170PF92_9CHLR</name>
<dbReference type="InterPro" id="IPR027417">
    <property type="entry name" value="P-loop_NTPase"/>
</dbReference>
<dbReference type="KEGG" id="pbf:CFX0092_A1179"/>
<accession>A0A170PF92</accession>